<dbReference type="EMBL" id="JBICCN010000353">
    <property type="protein sequence ID" value="KAL3075356.1"/>
    <property type="molecule type" value="Genomic_DNA"/>
</dbReference>
<evidence type="ECO:0008006" key="3">
    <source>
        <dbReference type="Google" id="ProtNLM"/>
    </source>
</evidence>
<gene>
    <name evidence="1" type="ORF">niasHS_014522</name>
</gene>
<name>A0ABD2ID16_HETSC</name>
<reference evidence="1 2" key="1">
    <citation type="submission" date="2024-10" db="EMBL/GenBank/DDBJ databases">
        <authorList>
            <person name="Kim D."/>
        </authorList>
    </citation>
    <scope>NUCLEOTIDE SEQUENCE [LARGE SCALE GENOMIC DNA]</scope>
    <source>
        <strain evidence="1">Taebaek</strain>
    </source>
</reference>
<comment type="caution">
    <text evidence="1">The sequence shown here is derived from an EMBL/GenBank/DDBJ whole genome shotgun (WGS) entry which is preliminary data.</text>
</comment>
<sequence>MPYVLNTNNAILCSLLHISASFTVSASHRRDLEAFSKGMPSLKWAANPRVFTTIDLTLAVPLAYAAYRVYKNGGDFCLCQHLFISCGHNVGVLQNRQCGRFLLCPLCPVDRMLFFVREFFTQQTNARQKGMMRSAQRKDSKN</sequence>
<accession>A0ABD2ID16</accession>
<protein>
    <recommendedName>
        <fullName evidence="3">Secreted protein</fullName>
    </recommendedName>
</protein>
<proteinExistence type="predicted"/>
<organism evidence="1 2">
    <name type="scientific">Heterodera schachtii</name>
    <name type="common">Sugarbeet cyst nematode worm</name>
    <name type="synonym">Tylenchus schachtii</name>
    <dbReference type="NCBI Taxonomy" id="97005"/>
    <lineage>
        <taxon>Eukaryota</taxon>
        <taxon>Metazoa</taxon>
        <taxon>Ecdysozoa</taxon>
        <taxon>Nematoda</taxon>
        <taxon>Chromadorea</taxon>
        <taxon>Rhabditida</taxon>
        <taxon>Tylenchina</taxon>
        <taxon>Tylenchomorpha</taxon>
        <taxon>Tylenchoidea</taxon>
        <taxon>Heteroderidae</taxon>
        <taxon>Heteroderinae</taxon>
        <taxon>Heterodera</taxon>
    </lineage>
</organism>
<evidence type="ECO:0000313" key="2">
    <source>
        <dbReference type="Proteomes" id="UP001620645"/>
    </source>
</evidence>
<dbReference type="AlphaFoldDB" id="A0ABD2ID16"/>
<evidence type="ECO:0000313" key="1">
    <source>
        <dbReference type="EMBL" id="KAL3075356.1"/>
    </source>
</evidence>
<dbReference type="Proteomes" id="UP001620645">
    <property type="component" value="Unassembled WGS sequence"/>
</dbReference>
<keyword evidence="2" id="KW-1185">Reference proteome</keyword>